<dbReference type="PANTHER" id="PTHR48182:SF2">
    <property type="entry name" value="PROTEIN SERAC1"/>
    <property type="match status" value="1"/>
</dbReference>
<dbReference type="GO" id="GO:0005783">
    <property type="term" value="C:endoplasmic reticulum"/>
    <property type="evidence" value="ECO:0007669"/>
    <property type="project" value="UniProtKB-SubCell"/>
</dbReference>
<comment type="subcellular location">
    <subcellularLocation>
        <location evidence="2">Endoplasmic reticulum</location>
    </subcellularLocation>
    <subcellularLocation>
        <location evidence="3">Membrane</location>
    </subcellularLocation>
    <subcellularLocation>
        <location evidence="1">Mitochondrion</location>
    </subcellularLocation>
</comment>
<sequence>MRHRVLTLILGVFALYAASLPQSRDDDEFKALSGQVLREIAPKTESCEDAAFPEECADATRAARAINKAFETYGISSLGERVGLVAYMLFESDDFKYNRNHYPGRPGQGTRMMAMPSFVKSYAESVAGPDAVAKAEAAGGDAGLDAVLRLANCNDEKSFGSAAWFLSTQCTGSVRDGLATRGKSGWHDFLTTCVNTTVTAERDTRWLATAQVMNIIRISSSYCKLCRNKITIKQLTKITPTSTASLPTQATRAILQGLQAVCEGTNPIVDIVAVHDLNRHREKTGNGVYWLRDLLPHDLPRARILSWGYDTNTHNRSRVRCEYLYDRPYVDADVRPVSGETVDRGM</sequence>
<feature type="signal peptide" evidence="7">
    <location>
        <begin position="1"/>
        <end position="19"/>
    </location>
</feature>
<dbReference type="RefSeq" id="XP_014076915.1">
    <property type="nucleotide sequence ID" value="XM_014221440.1"/>
</dbReference>
<reference evidence="9" key="2">
    <citation type="journal article" date="2013" name="PLoS Genet.">
        <title>Comparative genome structure, secondary metabolite, and effector coding capacity across Cochliobolus pathogens.</title>
        <authorList>
            <person name="Condon B.J."/>
            <person name="Leng Y."/>
            <person name="Wu D."/>
            <person name="Bushley K.E."/>
            <person name="Ohm R.A."/>
            <person name="Otillar R."/>
            <person name="Martin J."/>
            <person name="Schackwitz W."/>
            <person name="Grimwood J."/>
            <person name="MohdZainudin N."/>
            <person name="Xue C."/>
            <person name="Wang R."/>
            <person name="Manning V.A."/>
            <person name="Dhillon B."/>
            <person name="Tu Z.J."/>
            <person name="Steffenson B.J."/>
            <person name="Salamov A."/>
            <person name="Sun H."/>
            <person name="Lowry S."/>
            <person name="LaButti K."/>
            <person name="Han J."/>
            <person name="Copeland A."/>
            <person name="Lindquist E."/>
            <person name="Barry K."/>
            <person name="Schmutz J."/>
            <person name="Baker S.E."/>
            <person name="Ciuffetti L.M."/>
            <person name="Grigoriev I.V."/>
            <person name="Zhong S."/>
            <person name="Turgeon B.G."/>
        </authorList>
    </citation>
    <scope>NUCLEOTIDE SEQUENCE [LARGE SCALE GENOMIC DNA]</scope>
    <source>
        <strain evidence="9">C4 / ATCC 48331 / race T</strain>
    </source>
</reference>
<evidence type="ECO:0000256" key="5">
    <source>
        <dbReference type="ARBA" id="ARBA00023128"/>
    </source>
</evidence>
<dbReference type="AlphaFoldDB" id="N4X903"/>
<keyword evidence="7" id="KW-0732">Signal</keyword>
<evidence type="ECO:0000256" key="4">
    <source>
        <dbReference type="ARBA" id="ARBA00022824"/>
    </source>
</evidence>
<evidence type="ECO:0000313" key="8">
    <source>
        <dbReference type="EMBL" id="ENI03006.1"/>
    </source>
</evidence>
<evidence type="ECO:0000313" key="9">
    <source>
        <dbReference type="Proteomes" id="UP000012338"/>
    </source>
</evidence>
<proteinExistence type="predicted"/>
<accession>N4X903</accession>
<dbReference type="InterPro" id="IPR052374">
    <property type="entry name" value="SERAC1"/>
</dbReference>
<keyword evidence="9" id="KW-1185">Reference proteome</keyword>
<dbReference type="Proteomes" id="UP000012338">
    <property type="component" value="Unassembled WGS sequence"/>
</dbReference>
<reference evidence="8 9" key="1">
    <citation type="journal article" date="2012" name="PLoS Pathog.">
        <title>Diverse lifestyles and strategies of plant pathogenesis encoded in the genomes of eighteen Dothideomycetes fungi.</title>
        <authorList>
            <person name="Ohm R.A."/>
            <person name="Feau N."/>
            <person name="Henrissat B."/>
            <person name="Schoch C.L."/>
            <person name="Horwitz B.A."/>
            <person name="Barry K.W."/>
            <person name="Condon B.J."/>
            <person name="Copeland A.C."/>
            <person name="Dhillon B."/>
            <person name="Glaser F."/>
            <person name="Hesse C.N."/>
            <person name="Kosti I."/>
            <person name="LaButti K."/>
            <person name="Lindquist E.A."/>
            <person name="Lucas S."/>
            <person name="Salamov A.A."/>
            <person name="Bradshaw R.E."/>
            <person name="Ciuffetti L."/>
            <person name="Hamelin R.C."/>
            <person name="Kema G.H.J."/>
            <person name="Lawrence C."/>
            <person name="Scott J.A."/>
            <person name="Spatafora J.W."/>
            <person name="Turgeon B.G."/>
            <person name="de Wit P.J.G.M."/>
            <person name="Zhong S."/>
            <person name="Goodwin S.B."/>
            <person name="Grigoriev I.V."/>
        </authorList>
    </citation>
    <scope>NUCLEOTIDE SEQUENCE [LARGE SCALE GENOMIC DNA]</scope>
    <source>
        <strain evidence="9">C4 / ATCC 48331 / race T</strain>
    </source>
</reference>
<dbReference type="HOGENOM" id="CLU_801692_0_0_1"/>
<dbReference type="GO" id="GO:0005739">
    <property type="term" value="C:mitochondrion"/>
    <property type="evidence" value="ECO:0007669"/>
    <property type="project" value="UniProtKB-SubCell"/>
</dbReference>
<dbReference type="GeneID" id="25845657"/>
<keyword evidence="5" id="KW-0496">Mitochondrion</keyword>
<dbReference type="GO" id="GO:0016020">
    <property type="term" value="C:membrane"/>
    <property type="evidence" value="ECO:0007669"/>
    <property type="project" value="UniProtKB-SubCell"/>
</dbReference>
<evidence type="ECO:0000256" key="6">
    <source>
        <dbReference type="ARBA" id="ARBA00023136"/>
    </source>
</evidence>
<feature type="chain" id="PRO_5004124095" evidence="7">
    <location>
        <begin position="20"/>
        <end position="346"/>
    </location>
</feature>
<evidence type="ECO:0000256" key="2">
    <source>
        <dbReference type="ARBA" id="ARBA00004240"/>
    </source>
</evidence>
<dbReference type="PANTHER" id="PTHR48182">
    <property type="entry name" value="PROTEIN SERAC1"/>
    <property type="match status" value="1"/>
</dbReference>
<evidence type="ECO:0000256" key="1">
    <source>
        <dbReference type="ARBA" id="ARBA00004173"/>
    </source>
</evidence>
<evidence type="ECO:0000256" key="3">
    <source>
        <dbReference type="ARBA" id="ARBA00004370"/>
    </source>
</evidence>
<protein>
    <submittedName>
        <fullName evidence="8">Uncharacterized protein</fullName>
    </submittedName>
</protein>
<gene>
    <name evidence="8" type="ORF">COCC4DRAFT_51917</name>
</gene>
<keyword evidence="6" id="KW-0472">Membrane</keyword>
<evidence type="ECO:0000256" key="7">
    <source>
        <dbReference type="SAM" id="SignalP"/>
    </source>
</evidence>
<keyword evidence="4" id="KW-0256">Endoplasmic reticulum</keyword>
<dbReference type="EMBL" id="KB733461">
    <property type="protein sequence ID" value="ENI03006.1"/>
    <property type="molecule type" value="Genomic_DNA"/>
</dbReference>
<dbReference type="OrthoDB" id="2349272at2759"/>
<name>N4X903_COCH4</name>
<organism evidence="8 9">
    <name type="scientific">Cochliobolus heterostrophus (strain C4 / ATCC 48331 / race T)</name>
    <name type="common">Southern corn leaf blight fungus</name>
    <name type="synonym">Bipolaris maydis</name>
    <dbReference type="NCBI Taxonomy" id="665024"/>
    <lineage>
        <taxon>Eukaryota</taxon>
        <taxon>Fungi</taxon>
        <taxon>Dikarya</taxon>
        <taxon>Ascomycota</taxon>
        <taxon>Pezizomycotina</taxon>
        <taxon>Dothideomycetes</taxon>
        <taxon>Pleosporomycetidae</taxon>
        <taxon>Pleosporales</taxon>
        <taxon>Pleosporineae</taxon>
        <taxon>Pleosporaceae</taxon>
        <taxon>Bipolaris</taxon>
    </lineage>
</organism>